<dbReference type="EMBL" id="JACXWD010000019">
    <property type="protein sequence ID" value="MBD3867939.1"/>
    <property type="molecule type" value="Genomic_DNA"/>
</dbReference>
<dbReference type="GO" id="GO:0005886">
    <property type="term" value="C:plasma membrane"/>
    <property type="evidence" value="ECO:0007669"/>
    <property type="project" value="TreeGrafter"/>
</dbReference>
<keyword evidence="1" id="KW-0472">Membrane</keyword>
<dbReference type="PANTHER" id="PTHR32063:SF33">
    <property type="entry name" value="RND SUPERFAMILY EFFLUX PUMP PERMEASE COMPONENT"/>
    <property type="match status" value="1"/>
</dbReference>
<evidence type="ECO:0000313" key="2">
    <source>
        <dbReference type="EMBL" id="MBD3867939.1"/>
    </source>
</evidence>
<reference evidence="2 3" key="1">
    <citation type="submission" date="2020-08" db="EMBL/GenBank/DDBJ databases">
        <title>Acidobacteriota in marine sediments use diverse sulfur dissimilation pathways.</title>
        <authorList>
            <person name="Wasmund K."/>
        </authorList>
    </citation>
    <scope>NUCLEOTIDE SEQUENCE [LARGE SCALE GENOMIC DNA]</scope>
    <source>
        <strain evidence="2">MAG AM4</strain>
    </source>
</reference>
<protein>
    <submittedName>
        <fullName evidence="2">Efflux RND transporter permease subunit</fullName>
    </submittedName>
</protein>
<gene>
    <name evidence="2" type="ORF">IFK94_07435</name>
</gene>
<dbReference type="GO" id="GO:0042910">
    <property type="term" value="F:xenobiotic transmembrane transporter activity"/>
    <property type="evidence" value="ECO:0007669"/>
    <property type="project" value="TreeGrafter"/>
</dbReference>
<dbReference type="Gene3D" id="3.30.70.1430">
    <property type="entry name" value="Multidrug efflux transporter AcrB pore domain"/>
    <property type="match status" value="1"/>
</dbReference>
<dbReference type="Proteomes" id="UP000648239">
    <property type="component" value="Unassembled WGS sequence"/>
</dbReference>
<dbReference type="AlphaFoldDB" id="A0A8J6Y2D5"/>
<dbReference type="SUPFAM" id="SSF82714">
    <property type="entry name" value="Multidrug efflux transporter AcrB TolC docking domain, DN and DC subdomains"/>
    <property type="match status" value="1"/>
</dbReference>
<sequence length="238" mass="25786">MNGAIAWFAKNTVAANLLMALIVFAGGFALIGMKQEVFPEFSLDLITIRVPYLGAAPEEVEEGVSIKIEEAIQGLDGIKKITSTASEGFGAVTVQLELGSDTRQVLDDVKARVDAIETFPELTEKPIIAEVTNRRQVLDVAVWGEADEFTLKVLAEQVRDELAALPEITVVELASSRPYEIAIEVSENDLRRYGLTFDQVAAAVRKSSLDLPGGSVRTEGGEILLRTKGQAYVGSEFE</sequence>
<dbReference type="Pfam" id="PF00873">
    <property type="entry name" value="ACR_tran"/>
    <property type="match status" value="1"/>
</dbReference>
<feature type="transmembrane region" description="Helical" evidence="1">
    <location>
        <begin position="12"/>
        <end position="33"/>
    </location>
</feature>
<feature type="non-terminal residue" evidence="2">
    <location>
        <position position="238"/>
    </location>
</feature>
<dbReference type="InterPro" id="IPR001036">
    <property type="entry name" value="Acrflvin-R"/>
</dbReference>
<name>A0A8J6Y2D5_9BACT</name>
<evidence type="ECO:0000313" key="3">
    <source>
        <dbReference type="Proteomes" id="UP000648239"/>
    </source>
</evidence>
<dbReference type="InterPro" id="IPR027463">
    <property type="entry name" value="AcrB_DN_DC_subdom"/>
</dbReference>
<organism evidence="2 3">
    <name type="scientific">Candidatus Polarisedimenticola svalbardensis</name>
    <dbReference type="NCBI Taxonomy" id="2886004"/>
    <lineage>
        <taxon>Bacteria</taxon>
        <taxon>Pseudomonadati</taxon>
        <taxon>Acidobacteriota</taxon>
        <taxon>Candidatus Polarisedimenticolia</taxon>
        <taxon>Candidatus Polarisedimenticolales</taxon>
        <taxon>Candidatus Polarisedimenticolaceae</taxon>
        <taxon>Candidatus Polarisedimenticola</taxon>
    </lineage>
</organism>
<dbReference type="PANTHER" id="PTHR32063">
    <property type="match status" value="1"/>
</dbReference>
<evidence type="ECO:0000256" key="1">
    <source>
        <dbReference type="SAM" id="Phobius"/>
    </source>
</evidence>
<accession>A0A8J6Y2D5</accession>
<comment type="caution">
    <text evidence="2">The sequence shown here is derived from an EMBL/GenBank/DDBJ whole genome shotgun (WGS) entry which is preliminary data.</text>
</comment>
<proteinExistence type="predicted"/>
<dbReference type="SUPFAM" id="SSF82693">
    <property type="entry name" value="Multidrug efflux transporter AcrB pore domain, PN1, PN2, PC1 and PC2 subdomains"/>
    <property type="match status" value="1"/>
</dbReference>
<dbReference type="Gene3D" id="3.30.2090.10">
    <property type="entry name" value="Multidrug efflux transporter AcrB TolC docking domain, DN and DC subdomains"/>
    <property type="match status" value="1"/>
</dbReference>
<dbReference type="Gene3D" id="1.20.1640.10">
    <property type="entry name" value="Multidrug efflux transporter AcrB transmembrane domain"/>
    <property type="match status" value="1"/>
</dbReference>
<keyword evidence="1" id="KW-1133">Transmembrane helix</keyword>
<keyword evidence="1" id="KW-0812">Transmembrane</keyword>
<dbReference type="Gene3D" id="3.30.70.1320">
    <property type="entry name" value="Multidrug efflux transporter AcrB pore domain like"/>
    <property type="match status" value="1"/>
</dbReference>